<dbReference type="Gene3D" id="2.60.40.420">
    <property type="entry name" value="Cupredoxins - blue copper proteins"/>
    <property type="match status" value="1"/>
</dbReference>
<evidence type="ECO:0000256" key="2">
    <source>
        <dbReference type="ARBA" id="ARBA00007866"/>
    </source>
</evidence>
<evidence type="ECO:0000256" key="13">
    <source>
        <dbReference type="ARBA" id="ARBA00047816"/>
    </source>
</evidence>
<comment type="subcellular location">
    <subcellularLocation>
        <location evidence="1">Membrane</location>
        <topology evidence="1">Multi-pass membrane protein</topology>
    </subcellularLocation>
</comment>
<dbReference type="NCBIfam" id="TIGR02866">
    <property type="entry name" value="CoxB"/>
    <property type="match status" value="1"/>
</dbReference>
<evidence type="ECO:0000259" key="15">
    <source>
        <dbReference type="PROSITE" id="PS50857"/>
    </source>
</evidence>
<keyword evidence="5 14" id="KW-0812">Transmembrane</keyword>
<evidence type="ECO:0000313" key="16">
    <source>
        <dbReference type="EMBL" id="MBS7813788.1"/>
    </source>
</evidence>
<comment type="function">
    <text evidence="11">Subunits I and II form the functional core of the enzyme complex. Electrons originating in cytochrome c are transferred via heme a and Cu(A) to the binuclear center formed by heme a3 and Cu(B).</text>
</comment>
<accession>A0ABS5QK43</accession>
<keyword evidence="4" id="KW-0679">Respiratory chain</keyword>
<organism evidence="16 17">
    <name type="scientific">Roseococcus pinisoli</name>
    <dbReference type="NCBI Taxonomy" id="2835040"/>
    <lineage>
        <taxon>Bacteria</taxon>
        <taxon>Pseudomonadati</taxon>
        <taxon>Pseudomonadota</taxon>
        <taxon>Alphaproteobacteria</taxon>
        <taxon>Acetobacterales</taxon>
        <taxon>Roseomonadaceae</taxon>
        <taxon>Roseococcus</taxon>
    </lineage>
</organism>
<sequence length="224" mass="23716">MLHVLRVAMPALVTVGCSGPLSTLDTAGPAARDVAILWWAMLAGAGVLTLLVVLLLALAFVHRARDGQTGVSLWLGWLGVAMPGAVLLVLLGSALVLGEQMIARPAPGVIVVEATGHQWFWEFRQPGASGAITTRDVLHIPAGRPIHVRLAAADVIHGFWVPRLAGKMDAIPGHVNVLRIQAAQPGVFEGQCAEFCGLEHAAHRFRVIAHDEAGWAAFQRGEAP</sequence>
<evidence type="ECO:0000256" key="1">
    <source>
        <dbReference type="ARBA" id="ARBA00004141"/>
    </source>
</evidence>
<feature type="domain" description="Cytochrome oxidase subunit II copper A binding" evidence="15">
    <location>
        <begin position="107"/>
        <end position="221"/>
    </location>
</feature>
<dbReference type="CDD" id="cd04213">
    <property type="entry name" value="CuRO_CcO_Caa3_II"/>
    <property type="match status" value="1"/>
</dbReference>
<dbReference type="RefSeq" id="WP_213672497.1">
    <property type="nucleotide sequence ID" value="NZ_JAHCDA010000007.1"/>
</dbReference>
<comment type="catalytic activity">
    <reaction evidence="13">
        <text>4 Fe(II)-[cytochrome c] + O2 + 8 H(+)(in) = 4 Fe(III)-[cytochrome c] + 2 H2O + 4 H(+)(out)</text>
        <dbReference type="Rhea" id="RHEA:11436"/>
        <dbReference type="Rhea" id="RHEA-COMP:10350"/>
        <dbReference type="Rhea" id="RHEA-COMP:14399"/>
        <dbReference type="ChEBI" id="CHEBI:15377"/>
        <dbReference type="ChEBI" id="CHEBI:15378"/>
        <dbReference type="ChEBI" id="CHEBI:15379"/>
        <dbReference type="ChEBI" id="CHEBI:29033"/>
        <dbReference type="ChEBI" id="CHEBI:29034"/>
        <dbReference type="EC" id="7.1.1.9"/>
    </reaction>
</comment>
<evidence type="ECO:0000256" key="5">
    <source>
        <dbReference type="ARBA" id="ARBA00022692"/>
    </source>
</evidence>
<dbReference type="InterPro" id="IPR014222">
    <property type="entry name" value="Cyt_c_oxidase_su2"/>
</dbReference>
<protein>
    <recommendedName>
        <fullName evidence="12">Cytochrome aa3 subunit 2</fullName>
    </recommendedName>
</protein>
<reference evidence="16 17" key="1">
    <citation type="submission" date="2021-05" db="EMBL/GenBank/DDBJ databases">
        <title>Roseococcus sp. XZZS9, whole genome shotgun sequencing project.</title>
        <authorList>
            <person name="Zhao G."/>
            <person name="Shen L."/>
        </authorList>
    </citation>
    <scope>NUCLEOTIDE SEQUENCE [LARGE SCALE GENOMIC DNA]</scope>
    <source>
        <strain evidence="16 17">XZZS9</strain>
    </source>
</reference>
<evidence type="ECO:0000256" key="11">
    <source>
        <dbReference type="ARBA" id="ARBA00024688"/>
    </source>
</evidence>
<feature type="transmembrane region" description="Helical" evidence="14">
    <location>
        <begin position="73"/>
        <end position="97"/>
    </location>
</feature>
<dbReference type="PANTHER" id="PTHR22888:SF9">
    <property type="entry name" value="CYTOCHROME C OXIDASE SUBUNIT 2"/>
    <property type="match status" value="1"/>
</dbReference>
<dbReference type="PROSITE" id="PS51257">
    <property type="entry name" value="PROKAR_LIPOPROTEIN"/>
    <property type="match status" value="1"/>
</dbReference>
<evidence type="ECO:0000256" key="8">
    <source>
        <dbReference type="ARBA" id="ARBA00022989"/>
    </source>
</evidence>
<dbReference type="EMBL" id="JAHCDA010000007">
    <property type="protein sequence ID" value="MBS7813788.1"/>
    <property type="molecule type" value="Genomic_DNA"/>
</dbReference>
<keyword evidence="10 14" id="KW-0472">Membrane</keyword>
<dbReference type="Proteomes" id="UP000766336">
    <property type="component" value="Unassembled WGS sequence"/>
</dbReference>
<dbReference type="InterPro" id="IPR002429">
    <property type="entry name" value="CcO_II-like_C"/>
</dbReference>
<comment type="similarity">
    <text evidence="2">Belongs to the cytochrome c oxidase subunit 2 family.</text>
</comment>
<keyword evidence="8 14" id="KW-1133">Transmembrane helix</keyword>
<evidence type="ECO:0000256" key="10">
    <source>
        <dbReference type="ARBA" id="ARBA00023136"/>
    </source>
</evidence>
<evidence type="ECO:0000256" key="9">
    <source>
        <dbReference type="ARBA" id="ARBA00023008"/>
    </source>
</evidence>
<keyword evidence="17" id="KW-1185">Reference proteome</keyword>
<keyword evidence="7" id="KW-0249">Electron transport</keyword>
<comment type="caution">
    <text evidence="16">The sequence shown here is derived from an EMBL/GenBank/DDBJ whole genome shotgun (WGS) entry which is preliminary data.</text>
</comment>
<evidence type="ECO:0000256" key="6">
    <source>
        <dbReference type="ARBA" id="ARBA00022723"/>
    </source>
</evidence>
<evidence type="ECO:0000313" key="17">
    <source>
        <dbReference type="Proteomes" id="UP000766336"/>
    </source>
</evidence>
<evidence type="ECO:0000256" key="7">
    <source>
        <dbReference type="ARBA" id="ARBA00022982"/>
    </source>
</evidence>
<dbReference type="PANTHER" id="PTHR22888">
    <property type="entry name" value="CYTOCHROME C OXIDASE, SUBUNIT II"/>
    <property type="match status" value="1"/>
</dbReference>
<keyword evidence="3" id="KW-0813">Transport</keyword>
<keyword evidence="6" id="KW-0479">Metal-binding</keyword>
<dbReference type="Pfam" id="PF00116">
    <property type="entry name" value="COX2"/>
    <property type="match status" value="1"/>
</dbReference>
<evidence type="ECO:0000256" key="14">
    <source>
        <dbReference type="SAM" id="Phobius"/>
    </source>
</evidence>
<evidence type="ECO:0000256" key="3">
    <source>
        <dbReference type="ARBA" id="ARBA00022448"/>
    </source>
</evidence>
<feature type="transmembrane region" description="Helical" evidence="14">
    <location>
        <begin position="36"/>
        <end position="61"/>
    </location>
</feature>
<dbReference type="InterPro" id="IPR008972">
    <property type="entry name" value="Cupredoxin"/>
</dbReference>
<gene>
    <name evidence="16" type="primary">coxB</name>
    <name evidence="16" type="ORF">KHU32_22820</name>
</gene>
<keyword evidence="9" id="KW-0186">Copper</keyword>
<proteinExistence type="inferred from homology"/>
<name>A0ABS5QK43_9PROT</name>
<dbReference type="SUPFAM" id="SSF49503">
    <property type="entry name" value="Cupredoxins"/>
    <property type="match status" value="1"/>
</dbReference>
<dbReference type="InterPro" id="IPR034236">
    <property type="entry name" value="CuRO_CcO_Caa3_II"/>
</dbReference>
<dbReference type="PROSITE" id="PS50857">
    <property type="entry name" value="COX2_CUA"/>
    <property type="match status" value="1"/>
</dbReference>
<dbReference type="InterPro" id="IPR045187">
    <property type="entry name" value="CcO_II"/>
</dbReference>
<evidence type="ECO:0000256" key="12">
    <source>
        <dbReference type="ARBA" id="ARBA00031399"/>
    </source>
</evidence>
<evidence type="ECO:0000256" key="4">
    <source>
        <dbReference type="ARBA" id="ARBA00022660"/>
    </source>
</evidence>